<dbReference type="PANTHER" id="PTHR12847">
    <property type="entry name" value="ATP-BINDING CASSETTE ABC TRANSPORTER-RELATED"/>
    <property type="match status" value="1"/>
</dbReference>
<dbReference type="InterPro" id="IPR011993">
    <property type="entry name" value="PH-like_dom_sf"/>
</dbReference>
<dbReference type="GO" id="GO:0030125">
    <property type="term" value="C:clathrin vesicle coat"/>
    <property type="evidence" value="ECO:0007669"/>
    <property type="project" value="TreeGrafter"/>
</dbReference>
<reference evidence="3" key="1">
    <citation type="submission" date="2021-01" db="EMBL/GenBank/DDBJ databases">
        <authorList>
            <person name="Corre E."/>
            <person name="Pelletier E."/>
            <person name="Niang G."/>
            <person name="Scheremetjew M."/>
            <person name="Finn R."/>
            <person name="Kale V."/>
            <person name="Holt S."/>
            <person name="Cochrane G."/>
            <person name="Meng A."/>
            <person name="Brown T."/>
            <person name="Cohen L."/>
        </authorList>
    </citation>
    <scope>NUCLEOTIDE SEQUENCE</scope>
    <source>
        <strain evidence="3">NIES-2562</strain>
    </source>
</reference>
<feature type="compositionally biased region" description="Polar residues" evidence="1">
    <location>
        <begin position="206"/>
        <end position="216"/>
    </location>
</feature>
<sequence>MLQCSYRFRELPYSLFYVVHRYKIPPARSANGHYAADWSELIFNARLVVRSKGKKCNIRLEDPSTGELFGECPVFNEEGKIPRAVDTVLDSSRYFVLRLDDGKGHHAFVGMGFQERGTAFDFNVALQDHEKQVTRENNPIPEIENLPKRDLSLKEGQTIHVSLNVKKPAGAGSSSSSGSSGIKLGGSGGILAPPPPSSRARRVPAGQSSAPPSSTPGLGSGFGNSGFGGSATVSGSGGFGQIGFGDSSFGTSFTPTSTQQATSGKSGLDDLLNF</sequence>
<organism evidence="3">
    <name type="scientific">Palpitomonas bilix</name>
    <dbReference type="NCBI Taxonomy" id="652834"/>
    <lineage>
        <taxon>Eukaryota</taxon>
        <taxon>Eukaryota incertae sedis</taxon>
    </lineage>
</organism>
<name>A0A7S3LUQ0_9EUKA</name>
<dbReference type="EMBL" id="HBIB01042601">
    <property type="protein sequence ID" value="CAE0265547.1"/>
    <property type="molecule type" value="Transcribed_RNA"/>
</dbReference>
<proteinExistence type="predicted"/>
<evidence type="ECO:0000313" key="4">
    <source>
        <dbReference type="EMBL" id="CAE0265554.1"/>
    </source>
</evidence>
<dbReference type="Pfam" id="PF07933">
    <property type="entry name" value="DUF1681"/>
    <property type="match status" value="1"/>
</dbReference>
<evidence type="ECO:0000256" key="1">
    <source>
        <dbReference type="SAM" id="MobiDB-lite"/>
    </source>
</evidence>
<dbReference type="Gene3D" id="2.30.29.30">
    <property type="entry name" value="Pleckstrin-homology domain (PH domain)/Phosphotyrosine-binding domain (PTB)"/>
    <property type="match status" value="1"/>
</dbReference>
<evidence type="ECO:0000313" key="3">
    <source>
        <dbReference type="EMBL" id="CAE0265547.1"/>
    </source>
</evidence>
<accession>A0A7S3LUQ0</accession>
<dbReference type="GO" id="GO:0006897">
    <property type="term" value="P:endocytosis"/>
    <property type="evidence" value="ECO:0007669"/>
    <property type="project" value="InterPro"/>
</dbReference>
<dbReference type="EMBL" id="HBIB01042608">
    <property type="protein sequence ID" value="CAE0265554.1"/>
    <property type="molecule type" value="Transcribed_RNA"/>
</dbReference>
<dbReference type="PANTHER" id="PTHR12847:SF9">
    <property type="entry name" value="NECAP-LIKE PROTEIN CG9132"/>
    <property type="match status" value="1"/>
</dbReference>
<gene>
    <name evidence="3" type="ORF">PBIL07802_LOCUS27884</name>
    <name evidence="4" type="ORF">PBIL07802_LOCUS27891</name>
</gene>
<dbReference type="InterPro" id="IPR012466">
    <property type="entry name" value="NECAP_PHear"/>
</dbReference>
<feature type="compositionally biased region" description="Low complexity" evidence="1">
    <location>
        <begin position="244"/>
        <end position="258"/>
    </location>
</feature>
<dbReference type="CDD" id="cd13228">
    <property type="entry name" value="PHear_NECAP"/>
    <property type="match status" value="1"/>
</dbReference>
<evidence type="ECO:0000259" key="2">
    <source>
        <dbReference type="Pfam" id="PF07933"/>
    </source>
</evidence>
<feature type="domain" description="NECAP PHear" evidence="2">
    <location>
        <begin position="19"/>
        <end position="163"/>
    </location>
</feature>
<feature type="region of interest" description="Disordered" evidence="1">
    <location>
        <begin position="244"/>
        <end position="274"/>
    </location>
</feature>
<dbReference type="SUPFAM" id="SSF50729">
    <property type="entry name" value="PH domain-like"/>
    <property type="match status" value="1"/>
</dbReference>
<feature type="compositionally biased region" description="Low complexity" evidence="1">
    <location>
        <begin position="169"/>
        <end position="182"/>
    </location>
</feature>
<dbReference type="AlphaFoldDB" id="A0A7S3LUQ0"/>
<feature type="region of interest" description="Disordered" evidence="1">
    <location>
        <begin position="164"/>
        <end position="223"/>
    </location>
</feature>
<protein>
    <recommendedName>
        <fullName evidence="2">NECAP PHear domain-containing protein</fullName>
    </recommendedName>
</protein>